<dbReference type="PANTHER" id="PTHR45916">
    <property type="entry name" value="STRUCTURAL MAINTENANCE OF CHROMOSOMES PROTEIN 5"/>
    <property type="match status" value="1"/>
</dbReference>
<feature type="coiled-coil region" evidence="4">
    <location>
        <begin position="300"/>
        <end position="334"/>
    </location>
</feature>
<feature type="domain" description="Rad50/SbcC-type AAA" evidence="6">
    <location>
        <begin position="131"/>
        <end position="329"/>
    </location>
</feature>
<evidence type="ECO:0000256" key="1">
    <source>
        <dbReference type="ARBA" id="ARBA00010171"/>
    </source>
</evidence>
<feature type="compositionally biased region" description="Basic and acidic residues" evidence="5">
    <location>
        <begin position="93"/>
        <end position="106"/>
    </location>
</feature>
<comment type="similarity">
    <text evidence="1">Belongs to the SMC family. SMC5 subfamily.</text>
</comment>
<dbReference type="EMBL" id="NHYD01000229">
    <property type="protein sequence ID" value="PPQ94832.1"/>
    <property type="molecule type" value="Genomic_DNA"/>
</dbReference>
<comment type="caution">
    <text evidence="7">The sequence shown here is derived from an EMBL/GenBank/DDBJ whole genome shotgun (WGS) entry which is preliminary data.</text>
</comment>
<evidence type="ECO:0000259" key="6">
    <source>
        <dbReference type="Pfam" id="PF13476"/>
    </source>
</evidence>
<dbReference type="GO" id="GO:0005634">
    <property type="term" value="C:nucleus"/>
    <property type="evidence" value="ECO:0007669"/>
    <property type="project" value="TreeGrafter"/>
</dbReference>
<dbReference type="GO" id="GO:0003697">
    <property type="term" value="F:single-stranded DNA binding"/>
    <property type="evidence" value="ECO:0007669"/>
    <property type="project" value="TreeGrafter"/>
</dbReference>
<dbReference type="GO" id="GO:0000724">
    <property type="term" value="P:double-strand break repair via homologous recombination"/>
    <property type="evidence" value="ECO:0007669"/>
    <property type="project" value="TreeGrafter"/>
</dbReference>
<feature type="region of interest" description="Disordered" evidence="5">
    <location>
        <begin position="1"/>
        <end position="107"/>
    </location>
</feature>
<keyword evidence="8" id="KW-1185">Reference proteome</keyword>
<evidence type="ECO:0000313" key="8">
    <source>
        <dbReference type="Proteomes" id="UP000283269"/>
    </source>
</evidence>
<feature type="coiled-coil region" evidence="4">
    <location>
        <begin position="942"/>
        <end position="976"/>
    </location>
</feature>
<name>A0A409XVQ3_PSICY</name>
<proteinExistence type="inferred from homology"/>
<dbReference type="AlphaFoldDB" id="A0A409XVQ3"/>
<dbReference type="Gene3D" id="3.40.50.300">
    <property type="entry name" value="P-loop containing nucleotide triphosphate hydrolases"/>
    <property type="match status" value="2"/>
</dbReference>
<feature type="coiled-coil region" evidence="4">
    <location>
        <begin position="388"/>
        <end position="443"/>
    </location>
</feature>
<dbReference type="OrthoDB" id="10254973at2759"/>
<dbReference type="FunCoup" id="A0A409XVQ3">
    <property type="interactions" value="807"/>
</dbReference>
<dbReference type="InParanoid" id="A0A409XVQ3"/>
<evidence type="ECO:0000313" key="7">
    <source>
        <dbReference type="EMBL" id="PPQ94832.1"/>
    </source>
</evidence>
<evidence type="ECO:0000256" key="3">
    <source>
        <dbReference type="ARBA" id="ARBA00023054"/>
    </source>
</evidence>
<dbReference type="SUPFAM" id="SSF52540">
    <property type="entry name" value="P-loop containing nucleoside triphosphate hydrolases"/>
    <property type="match status" value="1"/>
</dbReference>
<gene>
    <name evidence="7" type="ORF">CVT25_007469</name>
</gene>
<feature type="compositionally biased region" description="Basic and acidic residues" evidence="5">
    <location>
        <begin position="22"/>
        <end position="36"/>
    </location>
</feature>
<dbReference type="InterPro" id="IPR038729">
    <property type="entry name" value="Rad50/SbcC_AAA"/>
</dbReference>
<feature type="compositionally biased region" description="Acidic residues" evidence="5">
    <location>
        <begin position="37"/>
        <end position="67"/>
    </location>
</feature>
<feature type="compositionally biased region" description="Polar residues" evidence="5">
    <location>
        <begin position="1"/>
        <end position="10"/>
    </location>
</feature>
<dbReference type="GO" id="GO:0030915">
    <property type="term" value="C:Smc5-Smc6 complex"/>
    <property type="evidence" value="ECO:0007669"/>
    <property type="project" value="TreeGrafter"/>
</dbReference>
<dbReference type="GO" id="GO:0016887">
    <property type="term" value="F:ATP hydrolysis activity"/>
    <property type="evidence" value="ECO:0007669"/>
    <property type="project" value="InterPro"/>
</dbReference>
<keyword evidence="3 4" id="KW-0175">Coiled coil</keyword>
<evidence type="ECO:0000256" key="4">
    <source>
        <dbReference type="SAM" id="Coils"/>
    </source>
</evidence>
<reference evidence="7 8" key="1">
    <citation type="journal article" date="2018" name="Evol. Lett.">
        <title>Horizontal gene cluster transfer increased hallucinogenic mushroom diversity.</title>
        <authorList>
            <person name="Reynolds H.T."/>
            <person name="Vijayakumar V."/>
            <person name="Gluck-Thaler E."/>
            <person name="Korotkin H.B."/>
            <person name="Matheny P.B."/>
            <person name="Slot J.C."/>
        </authorList>
    </citation>
    <scope>NUCLEOTIDE SEQUENCE [LARGE SCALE GENOMIC DNA]</scope>
    <source>
        <strain evidence="7 8">2631</strain>
    </source>
</reference>
<dbReference type="InterPro" id="IPR027417">
    <property type="entry name" value="P-loop_NTPase"/>
</dbReference>
<dbReference type="PANTHER" id="PTHR45916:SF1">
    <property type="entry name" value="STRUCTURAL MAINTENANCE OF CHROMOSOMES PROTEIN 5"/>
    <property type="match status" value="1"/>
</dbReference>
<evidence type="ECO:0000256" key="2">
    <source>
        <dbReference type="ARBA" id="ARBA00018687"/>
    </source>
</evidence>
<evidence type="ECO:0000256" key="5">
    <source>
        <dbReference type="SAM" id="MobiDB-lite"/>
    </source>
</evidence>
<feature type="coiled-coil region" evidence="4">
    <location>
        <begin position="806"/>
        <end position="843"/>
    </location>
</feature>
<dbReference type="Proteomes" id="UP000283269">
    <property type="component" value="Unassembled WGS sequence"/>
</dbReference>
<sequence>MPRRTTTPDPTGNVRVKRERVRVKEEKDKGKQRARVEEEDEEDDQGPEQDAQEEEGAAPEDENEDATESPRGNKRRRTNVDGDSAPSGSGTQPKRENVKTLPRGDDGSVVSISDIKAALTLPSTATSLDQSIQLHNFVTYDYVQFYPGTHLNMIIGPNGTGKSSIACAIALGLNFPPAILGRASTLGSFVKIGTETGYIEIELKGPRGRKNLVIRRNLRAHSNNSSFTLNGVPATGNEIKNKMAELNVQVGNLCSFLPQDRVSEFAAMSPQQLLRETQRAAGDENLENWHDTLISSGKDMREVQQRIKDEENSLKQMNERNEGIENDVQRYKDRKKIEHSIALLNVLVPVADYRESRVKFVEIKARQRKLHAKVQKLKEKNGPAHQLLGKMDQDLKEAEREREKLKASTIEKFKQLNSKDRASEALEKDSAELFDKLIALKNEEDNRVKQIKALTHEVSKLKEEVAKPPPPNLSTEEALRAEGNKIRSERARDESQRYTLEDELKQLVDRGVRAKGESNRAQNEFVWLFYIYITNNANDWPLACRLAKLDNVDNQKLANMARWDRTTHQAIMWVRNNRKLFKMEVFETPFMRVTMKDRRFTNAVEACFGGNNMRTFVTQCQEDCDTLNRLVNDNKMFGEKAKIFTWFRPYNPNNLEPPMTREEMQSLNFNGYALDYLDYPEGLKYFLQRELNLHRTAIALDGSKVDVNLAMELVGRSGGATFYCGITENRVTRSRYGQKALTNATRDIQQAKNLTAPTIDREVQSQIQQTIKEAQREIALCDEGKAKVSKQLDEIYARDEGFRKRMEDIKARHDAIKNESRRIQKAQAALNAKSSSLHKLKNAPPVDEQRKDFRTQLKANAVRRAKFARDYTELVHAIIHEQERCTASGLRWLQICANKAALQELCSRKDKKYQDTLAEFSRVDKEFRDVKAASKSILDRSREVLDESSDEVKDEYNRLEEIRVEWDAKVKEAKANGLPPPSAAGVDTRTANQLKEELETQKAKLDLNLHTNPGVVEQYEKRKRDVCIAFFILISFTAEISSLLNNLRRLLRRERGGNRRSLRRLRPLGHDNWQPALQTLVTRIGQKFSAAFDRIGCAGEIHINENEDYEKWAIDILVKFRVSERLQLLTAHRQSGGERSLTTILYLMSLTEEAREYKPLILPYLQKLTRQKILQGMDQRAERAVHNSMVNVTCQPDSAQYFLITPKLLPDLQYHERMKILCVNNGEWLPEEKNIGRMKDMLDVFEAHAKKKGANAGTAGGRSEI</sequence>
<dbReference type="Pfam" id="PF13476">
    <property type="entry name" value="AAA_23"/>
    <property type="match status" value="1"/>
</dbReference>
<organism evidence="7 8">
    <name type="scientific">Psilocybe cyanescens</name>
    <dbReference type="NCBI Taxonomy" id="93625"/>
    <lineage>
        <taxon>Eukaryota</taxon>
        <taxon>Fungi</taxon>
        <taxon>Dikarya</taxon>
        <taxon>Basidiomycota</taxon>
        <taxon>Agaricomycotina</taxon>
        <taxon>Agaricomycetes</taxon>
        <taxon>Agaricomycetidae</taxon>
        <taxon>Agaricales</taxon>
        <taxon>Agaricineae</taxon>
        <taxon>Strophariaceae</taxon>
        <taxon>Psilocybe</taxon>
    </lineage>
</organism>
<protein>
    <recommendedName>
        <fullName evidence="2">Structural maintenance of chromosomes protein 5</fullName>
    </recommendedName>
</protein>
<accession>A0A409XVQ3</accession>
<dbReference type="STRING" id="93625.A0A409XVQ3"/>